<feature type="region of interest" description="Disordered" evidence="11">
    <location>
        <begin position="101"/>
        <end position="121"/>
    </location>
</feature>
<dbReference type="NCBIfam" id="TIGR01410">
    <property type="entry name" value="tatB"/>
    <property type="match status" value="1"/>
</dbReference>
<keyword evidence="3 10" id="KW-1003">Cell membrane</keyword>
<keyword evidence="14" id="KW-1185">Reference proteome</keyword>
<name>A0A3N0V3R2_9PROT</name>
<feature type="transmembrane region" description="Helical" evidence="12">
    <location>
        <begin position="6"/>
        <end position="22"/>
    </location>
</feature>
<evidence type="ECO:0000256" key="4">
    <source>
        <dbReference type="ARBA" id="ARBA00022519"/>
    </source>
</evidence>
<evidence type="ECO:0000256" key="9">
    <source>
        <dbReference type="ARBA" id="ARBA00023136"/>
    </source>
</evidence>
<keyword evidence="8 10" id="KW-0811">Translocation</keyword>
<keyword evidence="4" id="KW-0997">Cell inner membrane</keyword>
<dbReference type="Proteomes" id="UP000275137">
    <property type="component" value="Unassembled WGS sequence"/>
</dbReference>
<evidence type="ECO:0000256" key="10">
    <source>
        <dbReference type="HAMAP-Rule" id="MF_00237"/>
    </source>
</evidence>
<protein>
    <recommendedName>
        <fullName evidence="10">Sec-independent protein translocase protein TatB</fullName>
    </recommendedName>
</protein>
<dbReference type="GO" id="GO:0008320">
    <property type="term" value="F:protein transmembrane transporter activity"/>
    <property type="evidence" value="ECO:0007669"/>
    <property type="project" value="UniProtKB-UniRule"/>
</dbReference>
<evidence type="ECO:0000256" key="12">
    <source>
        <dbReference type="SAM" id="Phobius"/>
    </source>
</evidence>
<dbReference type="InterPro" id="IPR003369">
    <property type="entry name" value="TatA/B/E"/>
</dbReference>
<dbReference type="AlphaFoldDB" id="A0A3N0V3R2"/>
<dbReference type="PANTHER" id="PTHR33162:SF1">
    <property type="entry name" value="SEC-INDEPENDENT PROTEIN TRANSLOCASE PROTEIN TATA, CHLOROPLASTIC"/>
    <property type="match status" value="1"/>
</dbReference>
<comment type="function">
    <text evidence="10">Part of the twin-arginine translocation (Tat) system that transports large folded proteins containing a characteristic twin-arginine motif in their signal peptide across membranes. Together with TatC, TatB is part of a receptor directly interacting with Tat signal peptides. TatB may form an oligomeric binding site that transiently accommodates folded Tat precursor proteins before their translocation.</text>
</comment>
<keyword evidence="9 10" id="KW-0472">Membrane</keyword>
<evidence type="ECO:0000256" key="11">
    <source>
        <dbReference type="SAM" id="MobiDB-lite"/>
    </source>
</evidence>
<keyword evidence="2 10" id="KW-0813">Transport</keyword>
<dbReference type="RefSeq" id="WP_123236913.1">
    <property type="nucleotide sequence ID" value="NZ_RJVP01000002.1"/>
</dbReference>
<keyword evidence="6 10" id="KW-0653">Protein transport</keyword>
<dbReference type="GO" id="GO:0033281">
    <property type="term" value="C:TAT protein transport complex"/>
    <property type="evidence" value="ECO:0007669"/>
    <property type="project" value="UniProtKB-UniRule"/>
</dbReference>
<evidence type="ECO:0000256" key="3">
    <source>
        <dbReference type="ARBA" id="ARBA00022475"/>
    </source>
</evidence>
<comment type="subunit">
    <text evidence="10">The Tat system comprises two distinct complexes: a TatABC complex, containing multiple copies of TatA, TatB and TatC subunits, and a separate TatA complex, containing only TatA subunits. Substrates initially bind to the TatABC complex, which probably triggers association of the separate TatA complex to form the active translocon.</text>
</comment>
<evidence type="ECO:0000256" key="5">
    <source>
        <dbReference type="ARBA" id="ARBA00022692"/>
    </source>
</evidence>
<evidence type="ECO:0000256" key="6">
    <source>
        <dbReference type="ARBA" id="ARBA00022927"/>
    </source>
</evidence>
<evidence type="ECO:0000256" key="7">
    <source>
        <dbReference type="ARBA" id="ARBA00022989"/>
    </source>
</evidence>
<keyword evidence="5 10" id="KW-0812">Transmembrane</keyword>
<comment type="subcellular location">
    <subcellularLocation>
        <location evidence="10">Cell membrane</location>
        <topology evidence="10">Single-pass membrane protein</topology>
    </subcellularLocation>
    <subcellularLocation>
        <location evidence="1">Membrane</location>
        <topology evidence="1">Single-pass membrane protein</topology>
    </subcellularLocation>
</comment>
<dbReference type="HAMAP" id="MF_00237">
    <property type="entry name" value="TatB"/>
    <property type="match status" value="1"/>
</dbReference>
<evidence type="ECO:0000256" key="8">
    <source>
        <dbReference type="ARBA" id="ARBA00023010"/>
    </source>
</evidence>
<dbReference type="GO" id="GO:0043953">
    <property type="term" value="P:protein transport by the Tat complex"/>
    <property type="evidence" value="ECO:0007669"/>
    <property type="project" value="UniProtKB-UniRule"/>
</dbReference>
<evidence type="ECO:0000256" key="2">
    <source>
        <dbReference type="ARBA" id="ARBA00022448"/>
    </source>
</evidence>
<comment type="caution">
    <text evidence="13">The sequence shown here is derived from an EMBL/GenBank/DDBJ whole genome shotgun (WGS) entry which is preliminary data.</text>
</comment>
<dbReference type="PANTHER" id="PTHR33162">
    <property type="entry name" value="SEC-INDEPENDENT PROTEIN TRANSLOCASE PROTEIN TATA, CHLOROPLASTIC"/>
    <property type="match status" value="1"/>
</dbReference>
<evidence type="ECO:0000313" key="14">
    <source>
        <dbReference type="Proteomes" id="UP000275137"/>
    </source>
</evidence>
<dbReference type="PRINTS" id="PR01506">
    <property type="entry name" value="TATBPROTEIN"/>
</dbReference>
<accession>A0A3N0V3R2</accession>
<keyword evidence="7 10" id="KW-1133">Transmembrane helix</keyword>
<gene>
    <name evidence="10 13" type="primary">tatB</name>
    <name evidence="13" type="ORF">ED236_05365</name>
</gene>
<dbReference type="EMBL" id="RJVP01000002">
    <property type="protein sequence ID" value="ROH87108.1"/>
    <property type="molecule type" value="Genomic_DNA"/>
</dbReference>
<reference evidence="13 14" key="1">
    <citation type="submission" date="2018-10" db="EMBL/GenBank/DDBJ databases">
        <authorList>
            <person name="Chen W.-M."/>
        </authorList>
    </citation>
    <scope>NUCLEOTIDE SEQUENCE [LARGE SCALE GENOMIC DNA]</scope>
    <source>
        <strain evidence="13 14">H-5</strain>
    </source>
</reference>
<sequence>MFDIAFSELIVIALVALIVIGPERLPKVARTLGSVLGRMQRYVNTVKADIDRELQLQDLHKLQDEIQQSVREVKSGVQEVQTDLHQAAREAENSILGTAAINAPQSPGYPPALDAPPDSKP</sequence>
<comment type="similarity">
    <text evidence="10">Belongs to the TatB family.</text>
</comment>
<dbReference type="Gene3D" id="1.20.5.3310">
    <property type="match status" value="1"/>
</dbReference>
<evidence type="ECO:0000313" key="13">
    <source>
        <dbReference type="EMBL" id="ROH87108.1"/>
    </source>
</evidence>
<dbReference type="InterPro" id="IPR018448">
    <property type="entry name" value="TatB"/>
</dbReference>
<dbReference type="Pfam" id="PF02416">
    <property type="entry name" value="TatA_B_E"/>
    <property type="match status" value="1"/>
</dbReference>
<proteinExistence type="inferred from homology"/>
<evidence type="ECO:0000256" key="1">
    <source>
        <dbReference type="ARBA" id="ARBA00004167"/>
    </source>
</evidence>
<organism evidence="13 14">
    <name type="scientific">Pseudomethylobacillus aquaticus</name>
    <dbReference type="NCBI Taxonomy" id="2676064"/>
    <lineage>
        <taxon>Bacteria</taxon>
        <taxon>Pseudomonadati</taxon>
        <taxon>Pseudomonadota</taxon>
        <taxon>Betaproteobacteria</taxon>
        <taxon>Nitrosomonadales</taxon>
        <taxon>Methylophilaceae</taxon>
        <taxon>Pseudomethylobacillus</taxon>
    </lineage>
</organism>